<keyword evidence="2" id="KW-0808">Transferase</keyword>
<proteinExistence type="inferred from homology"/>
<dbReference type="EMBL" id="JADNYJ010000024">
    <property type="protein sequence ID" value="KAF8905110.1"/>
    <property type="molecule type" value="Genomic_DNA"/>
</dbReference>
<dbReference type="SUPFAM" id="SSF110857">
    <property type="entry name" value="Gamma-glutamyl cyclotransferase-like"/>
    <property type="match status" value="1"/>
</dbReference>
<organism evidence="5 6">
    <name type="scientific">Gymnopilus junonius</name>
    <name type="common">Spectacular rustgill mushroom</name>
    <name type="synonym">Gymnopilus spectabilis subsp. junonius</name>
    <dbReference type="NCBI Taxonomy" id="109634"/>
    <lineage>
        <taxon>Eukaryota</taxon>
        <taxon>Fungi</taxon>
        <taxon>Dikarya</taxon>
        <taxon>Basidiomycota</taxon>
        <taxon>Agaricomycotina</taxon>
        <taxon>Agaricomycetes</taxon>
        <taxon>Agaricomycetidae</taxon>
        <taxon>Agaricales</taxon>
        <taxon>Agaricineae</taxon>
        <taxon>Hymenogastraceae</taxon>
        <taxon>Gymnopilus</taxon>
    </lineage>
</organism>
<keyword evidence="6" id="KW-1185">Reference proteome</keyword>
<evidence type="ECO:0000256" key="2">
    <source>
        <dbReference type="ARBA" id="ARBA00022679"/>
    </source>
</evidence>
<comment type="similarity">
    <text evidence="1">Belongs to the gamma-glutamylcyclotransferase family.</text>
</comment>
<dbReference type="PANTHER" id="PTHR31544">
    <property type="entry name" value="AIG2-LIKE PROTEIN D"/>
    <property type="match status" value="1"/>
</dbReference>
<dbReference type="Gene3D" id="3.10.490.10">
    <property type="entry name" value="Gamma-glutamyl cyclotransferase-like"/>
    <property type="match status" value="1"/>
</dbReference>
<dbReference type="CDD" id="cd06661">
    <property type="entry name" value="GGCT_like"/>
    <property type="match status" value="1"/>
</dbReference>
<dbReference type="InterPro" id="IPR013024">
    <property type="entry name" value="GGCT-like"/>
</dbReference>
<evidence type="ECO:0000259" key="4">
    <source>
        <dbReference type="Pfam" id="PF06094"/>
    </source>
</evidence>
<gene>
    <name evidence="5" type="ORF">CPB84DRAFT_1960658</name>
</gene>
<dbReference type="PANTHER" id="PTHR31544:SF2">
    <property type="entry name" value="AIG2-LIKE PROTEIN D"/>
    <property type="match status" value="1"/>
</dbReference>
<evidence type="ECO:0000313" key="5">
    <source>
        <dbReference type="EMBL" id="KAF8905110.1"/>
    </source>
</evidence>
<dbReference type="GO" id="GO:0016740">
    <property type="term" value="F:transferase activity"/>
    <property type="evidence" value="ECO:0007669"/>
    <property type="project" value="UniProtKB-KW"/>
</dbReference>
<dbReference type="InterPro" id="IPR036568">
    <property type="entry name" value="GGCT-like_sf"/>
</dbReference>
<evidence type="ECO:0000256" key="1">
    <source>
        <dbReference type="ARBA" id="ARBA00008861"/>
    </source>
</evidence>
<accession>A0A9P5TQC3</accession>
<dbReference type="Pfam" id="PF06094">
    <property type="entry name" value="GGACT"/>
    <property type="match status" value="1"/>
</dbReference>
<dbReference type="InterPro" id="IPR045038">
    <property type="entry name" value="AIG2-like"/>
</dbReference>
<protein>
    <recommendedName>
        <fullName evidence="3">Putative gamma-glutamylcyclotransferase</fullName>
    </recommendedName>
</protein>
<sequence length="177" mass="20019">MSKEHAAFFYGTLMHPKILKAVIKNEGAHLKVCPAVLLDYTRHEVKGCDYPGIIPFDKGVRIINKPLTREERSVRGTLVTGLTDEDIVYLDRFESDVGIHEKDSASASTWSILGIIHRCRCTRAGTPPPLPSFAESLDAIEAETYVYGDERDLEANLWSFEDFVKNNAWKWYGEVTK</sequence>
<evidence type="ECO:0000313" key="6">
    <source>
        <dbReference type="Proteomes" id="UP000724874"/>
    </source>
</evidence>
<dbReference type="Proteomes" id="UP000724874">
    <property type="component" value="Unassembled WGS sequence"/>
</dbReference>
<name>A0A9P5TQC3_GYMJU</name>
<evidence type="ECO:0000256" key="3">
    <source>
        <dbReference type="ARBA" id="ARBA00030602"/>
    </source>
</evidence>
<reference evidence="5" key="1">
    <citation type="submission" date="2020-11" db="EMBL/GenBank/DDBJ databases">
        <authorList>
            <consortium name="DOE Joint Genome Institute"/>
            <person name="Ahrendt S."/>
            <person name="Riley R."/>
            <person name="Andreopoulos W."/>
            <person name="LaButti K."/>
            <person name="Pangilinan J."/>
            <person name="Ruiz-duenas F.J."/>
            <person name="Barrasa J.M."/>
            <person name="Sanchez-Garcia M."/>
            <person name="Camarero S."/>
            <person name="Miyauchi S."/>
            <person name="Serrano A."/>
            <person name="Linde D."/>
            <person name="Babiker R."/>
            <person name="Drula E."/>
            <person name="Ayuso-Fernandez I."/>
            <person name="Pacheco R."/>
            <person name="Padilla G."/>
            <person name="Ferreira P."/>
            <person name="Barriuso J."/>
            <person name="Kellner H."/>
            <person name="Castanera R."/>
            <person name="Alfaro M."/>
            <person name="Ramirez L."/>
            <person name="Pisabarro A.G."/>
            <person name="Kuo A."/>
            <person name="Tritt A."/>
            <person name="Lipzen A."/>
            <person name="He G."/>
            <person name="Yan M."/>
            <person name="Ng V."/>
            <person name="Cullen D."/>
            <person name="Martin F."/>
            <person name="Rosso M.-N."/>
            <person name="Henrissat B."/>
            <person name="Hibbett D."/>
            <person name="Martinez A.T."/>
            <person name="Grigoriev I.V."/>
        </authorList>
    </citation>
    <scope>NUCLEOTIDE SEQUENCE</scope>
    <source>
        <strain evidence="5">AH 44721</strain>
    </source>
</reference>
<feature type="domain" description="Gamma-glutamylcyclotransferase AIG2-like" evidence="4">
    <location>
        <begin position="8"/>
        <end position="101"/>
    </location>
</feature>
<dbReference type="OrthoDB" id="1044435at2759"/>
<comment type="caution">
    <text evidence="5">The sequence shown here is derived from an EMBL/GenBank/DDBJ whole genome shotgun (WGS) entry which is preliminary data.</text>
</comment>
<dbReference type="AlphaFoldDB" id="A0A9P5TQC3"/>
<dbReference type="InterPro" id="IPR009288">
    <property type="entry name" value="AIG2-like_dom"/>
</dbReference>